<keyword evidence="8" id="KW-1015">Disulfide bond</keyword>
<evidence type="ECO:0000256" key="5">
    <source>
        <dbReference type="ARBA" id="ARBA00022448"/>
    </source>
</evidence>
<proteinExistence type="inferred from homology"/>
<keyword evidence="6" id="KW-0963">Cytoplasm</keyword>
<comment type="subcellular location">
    <subcellularLocation>
        <location evidence="2">Cytoplasm</location>
    </subcellularLocation>
</comment>
<keyword evidence="5" id="KW-0813">Transport</keyword>
<dbReference type="GO" id="GO:0005737">
    <property type="term" value="C:cytoplasm"/>
    <property type="evidence" value="ECO:0000318"/>
    <property type="project" value="GO_Central"/>
</dbReference>
<dbReference type="AlphaFoldDB" id="A0A2R6WLC6"/>
<keyword evidence="7" id="KW-0249">Electron transport</keyword>
<dbReference type="SUPFAM" id="SSF52833">
    <property type="entry name" value="Thioredoxin-like"/>
    <property type="match status" value="1"/>
</dbReference>
<dbReference type="PRINTS" id="PR00160">
    <property type="entry name" value="GLUTAREDOXIN"/>
</dbReference>
<evidence type="ECO:0000256" key="4">
    <source>
        <dbReference type="ARBA" id="ARBA00007568"/>
    </source>
</evidence>
<dbReference type="NCBIfam" id="TIGR02180">
    <property type="entry name" value="GRX_euk"/>
    <property type="match status" value="1"/>
</dbReference>
<evidence type="ECO:0000259" key="10">
    <source>
        <dbReference type="Pfam" id="PF00462"/>
    </source>
</evidence>
<dbReference type="SMR" id="A0A2R6WLC6"/>
<dbReference type="InterPro" id="IPR011899">
    <property type="entry name" value="Glutaredoxin_euk/vir"/>
</dbReference>
<feature type="domain" description="Glutaredoxin" evidence="10">
    <location>
        <begin position="15"/>
        <end position="77"/>
    </location>
</feature>
<dbReference type="EMBL" id="KZ772750">
    <property type="protein sequence ID" value="PTQ34645.1"/>
    <property type="molecule type" value="Genomic_DNA"/>
</dbReference>
<dbReference type="Gramene" id="Mp5g00480.1">
    <property type="protein sequence ID" value="Mp5g00480.1.cds"/>
    <property type="gene ID" value="Mp5g00480"/>
</dbReference>
<accession>A0A2R6WLC6</accession>
<dbReference type="InterPro" id="IPR036249">
    <property type="entry name" value="Thioredoxin-like_sf"/>
</dbReference>
<dbReference type="GO" id="GO:0034599">
    <property type="term" value="P:cellular response to oxidative stress"/>
    <property type="evidence" value="ECO:0000318"/>
    <property type="project" value="GO_Central"/>
</dbReference>
<reference evidence="12" key="1">
    <citation type="journal article" date="2017" name="Cell">
        <title>Insights into land plant evolution garnered from the Marchantia polymorpha genome.</title>
        <authorList>
            <person name="Bowman J.L."/>
            <person name="Kohchi T."/>
            <person name="Yamato K.T."/>
            <person name="Jenkins J."/>
            <person name="Shu S."/>
            <person name="Ishizaki K."/>
            <person name="Yamaoka S."/>
            <person name="Nishihama R."/>
            <person name="Nakamura Y."/>
            <person name="Berger F."/>
            <person name="Adam C."/>
            <person name="Aki S.S."/>
            <person name="Althoff F."/>
            <person name="Araki T."/>
            <person name="Arteaga-Vazquez M.A."/>
            <person name="Balasubrmanian S."/>
            <person name="Barry K."/>
            <person name="Bauer D."/>
            <person name="Boehm C.R."/>
            <person name="Briginshaw L."/>
            <person name="Caballero-Perez J."/>
            <person name="Catarino B."/>
            <person name="Chen F."/>
            <person name="Chiyoda S."/>
            <person name="Chovatia M."/>
            <person name="Davies K.M."/>
            <person name="Delmans M."/>
            <person name="Demura T."/>
            <person name="Dierschke T."/>
            <person name="Dolan L."/>
            <person name="Dorantes-Acosta A.E."/>
            <person name="Eklund D.M."/>
            <person name="Florent S.N."/>
            <person name="Flores-Sandoval E."/>
            <person name="Fujiyama A."/>
            <person name="Fukuzawa H."/>
            <person name="Galik B."/>
            <person name="Grimanelli D."/>
            <person name="Grimwood J."/>
            <person name="Grossniklaus U."/>
            <person name="Hamada T."/>
            <person name="Haseloff J."/>
            <person name="Hetherington A.J."/>
            <person name="Higo A."/>
            <person name="Hirakawa Y."/>
            <person name="Hundley H.N."/>
            <person name="Ikeda Y."/>
            <person name="Inoue K."/>
            <person name="Inoue S.I."/>
            <person name="Ishida S."/>
            <person name="Jia Q."/>
            <person name="Kakita M."/>
            <person name="Kanazawa T."/>
            <person name="Kawai Y."/>
            <person name="Kawashima T."/>
            <person name="Kennedy M."/>
            <person name="Kinose K."/>
            <person name="Kinoshita T."/>
            <person name="Kohara Y."/>
            <person name="Koide E."/>
            <person name="Komatsu K."/>
            <person name="Kopischke S."/>
            <person name="Kubo M."/>
            <person name="Kyozuka J."/>
            <person name="Lagercrantz U."/>
            <person name="Lin S.S."/>
            <person name="Lindquist E."/>
            <person name="Lipzen A.M."/>
            <person name="Lu C.W."/>
            <person name="De Luna E."/>
            <person name="Martienssen R.A."/>
            <person name="Minamino N."/>
            <person name="Mizutani M."/>
            <person name="Mizutani M."/>
            <person name="Mochizuki N."/>
            <person name="Monte I."/>
            <person name="Mosher R."/>
            <person name="Nagasaki H."/>
            <person name="Nakagami H."/>
            <person name="Naramoto S."/>
            <person name="Nishitani K."/>
            <person name="Ohtani M."/>
            <person name="Okamoto T."/>
            <person name="Okumura M."/>
            <person name="Phillips J."/>
            <person name="Pollak B."/>
            <person name="Reinders A."/>
            <person name="Rovekamp M."/>
            <person name="Sano R."/>
            <person name="Sawa S."/>
            <person name="Schmid M.W."/>
            <person name="Shirakawa M."/>
            <person name="Solano R."/>
            <person name="Spunde A."/>
            <person name="Suetsugu N."/>
            <person name="Sugano S."/>
            <person name="Sugiyama A."/>
            <person name="Sun R."/>
            <person name="Suzuki Y."/>
            <person name="Takenaka M."/>
            <person name="Takezawa D."/>
            <person name="Tomogane H."/>
            <person name="Tsuzuki M."/>
            <person name="Ueda T."/>
            <person name="Umeda M."/>
            <person name="Ward J.M."/>
            <person name="Watanabe Y."/>
            <person name="Yazaki K."/>
            <person name="Yokoyama R."/>
            <person name="Yoshitake Y."/>
            <person name="Yotsui I."/>
            <person name="Zachgo S."/>
            <person name="Schmutz J."/>
        </authorList>
    </citation>
    <scope>NUCLEOTIDE SEQUENCE [LARGE SCALE GENOMIC DNA]</scope>
    <source>
        <strain evidence="12">Tak-1</strain>
    </source>
</reference>
<evidence type="ECO:0000256" key="9">
    <source>
        <dbReference type="ARBA" id="ARBA00023284"/>
    </source>
</evidence>
<dbReference type="InterPro" id="IPR002109">
    <property type="entry name" value="Glutaredoxin"/>
</dbReference>
<dbReference type="InterPro" id="IPR014025">
    <property type="entry name" value="Glutaredoxin_subgr"/>
</dbReference>
<sequence length="102" mass="10963">MALVKAQTLVSENAVVVFSKSYCPYCIKVKQLLSSLGAKMKVVELDDEKDGDEIQSALAKWTKQRTVPNVFVGGQHIGGCDDTVSKHNGGKLLPMLKEAGAV</sequence>
<dbReference type="Gene3D" id="3.40.30.10">
    <property type="entry name" value="Glutaredoxin"/>
    <property type="match status" value="1"/>
</dbReference>
<comment type="function">
    <text evidence="1">Has a glutathione-disulfide oxidoreductase activity in the presence of NADPH and glutathione reductase. Reduces low molecular weight disulfides and proteins.</text>
</comment>
<evidence type="ECO:0000313" key="11">
    <source>
        <dbReference type="EMBL" id="PTQ34645.1"/>
    </source>
</evidence>
<evidence type="ECO:0000256" key="2">
    <source>
        <dbReference type="ARBA" id="ARBA00004496"/>
    </source>
</evidence>
<dbReference type="Proteomes" id="UP000244005">
    <property type="component" value="Unassembled WGS sequence"/>
</dbReference>
<protein>
    <recommendedName>
        <fullName evidence="10">Glutaredoxin domain-containing protein</fullName>
    </recommendedName>
</protein>
<name>A0A2R6WLC6_MARPO</name>
<evidence type="ECO:0000256" key="6">
    <source>
        <dbReference type="ARBA" id="ARBA00022490"/>
    </source>
</evidence>
<dbReference type="PROSITE" id="PS00195">
    <property type="entry name" value="GLUTAREDOXIN_1"/>
    <property type="match status" value="1"/>
</dbReference>
<evidence type="ECO:0000256" key="1">
    <source>
        <dbReference type="ARBA" id="ARBA00002549"/>
    </source>
</evidence>
<dbReference type="CDD" id="cd03419">
    <property type="entry name" value="GRX_GRXh_1_2_like"/>
    <property type="match status" value="1"/>
</dbReference>
<evidence type="ECO:0000313" key="12">
    <source>
        <dbReference type="Proteomes" id="UP000244005"/>
    </source>
</evidence>
<dbReference type="NCBIfam" id="TIGR02189">
    <property type="entry name" value="GlrX-like_plant"/>
    <property type="match status" value="1"/>
</dbReference>
<dbReference type="GO" id="GO:0015038">
    <property type="term" value="F:glutathione disulfide oxidoreductase activity"/>
    <property type="evidence" value="ECO:0000318"/>
    <property type="project" value="GO_Central"/>
</dbReference>
<evidence type="ECO:0000256" key="7">
    <source>
        <dbReference type="ARBA" id="ARBA00022982"/>
    </source>
</evidence>
<dbReference type="OMA" id="IYTSPLC"/>
<keyword evidence="12" id="KW-1185">Reference proteome</keyword>
<dbReference type="OrthoDB" id="418495at2759"/>
<comment type="similarity">
    <text evidence="3">Belongs to the glutaredoxin family. CPYC subfamily.</text>
</comment>
<dbReference type="PANTHER" id="PTHR45694">
    <property type="entry name" value="GLUTAREDOXIN 2"/>
    <property type="match status" value="1"/>
</dbReference>
<comment type="similarity">
    <text evidence="4">Belongs to the glutaredoxin family. CC-type subfamily.</text>
</comment>
<gene>
    <name evidence="11" type="ORF">MARPO_0078s0047</name>
</gene>
<evidence type="ECO:0000256" key="8">
    <source>
        <dbReference type="ARBA" id="ARBA00023157"/>
    </source>
</evidence>
<dbReference type="PROSITE" id="PS51354">
    <property type="entry name" value="GLUTAREDOXIN_2"/>
    <property type="match status" value="1"/>
</dbReference>
<dbReference type="InterPro" id="IPR011767">
    <property type="entry name" value="GLR_AS"/>
</dbReference>
<keyword evidence="9" id="KW-0676">Redox-active center</keyword>
<dbReference type="FunFam" id="3.40.30.10:FF:000093">
    <property type="entry name" value="Glutaredoxin 2"/>
    <property type="match status" value="1"/>
</dbReference>
<evidence type="ECO:0000256" key="3">
    <source>
        <dbReference type="ARBA" id="ARBA00007190"/>
    </source>
</evidence>
<dbReference type="PANTHER" id="PTHR45694:SF14">
    <property type="entry name" value="GLUTAREDOXIN-C2"/>
    <property type="match status" value="1"/>
</dbReference>
<dbReference type="Pfam" id="PF00462">
    <property type="entry name" value="Glutaredoxin"/>
    <property type="match status" value="1"/>
</dbReference>
<organism evidence="11 12">
    <name type="scientific">Marchantia polymorpha</name>
    <name type="common">Common liverwort</name>
    <name type="synonym">Marchantia aquatica</name>
    <dbReference type="NCBI Taxonomy" id="3197"/>
    <lineage>
        <taxon>Eukaryota</taxon>
        <taxon>Viridiplantae</taxon>
        <taxon>Streptophyta</taxon>
        <taxon>Embryophyta</taxon>
        <taxon>Marchantiophyta</taxon>
        <taxon>Marchantiopsida</taxon>
        <taxon>Marchantiidae</taxon>
        <taxon>Marchantiales</taxon>
        <taxon>Marchantiaceae</taxon>
        <taxon>Marchantia</taxon>
    </lineage>
</organism>
<dbReference type="InterPro" id="IPR011905">
    <property type="entry name" value="GlrX-like_pln_2"/>
</dbReference>